<dbReference type="GO" id="GO:0015344">
    <property type="term" value="F:siderophore uptake transmembrane transporter activity"/>
    <property type="evidence" value="ECO:0007669"/>
    <property type="project" value="TreeGrafter"/>
</dbReference>
<dbReference type="PROSITE" id="PS52016">
    <property type="entry name" value="TONB_DEPENDENT_REC_3"/>
    <property type="match status" value="1"/>
</dbReference>
<evidence type="ECO:0000256" key="4">
    <source>
        <dbReference type="ARBA" id="ARBA00022692"/>
    </source>
</evidence>
<keyword evidence="6 11" id="KW-0798">TonB box</keyword>
<keyword evidence="9 10" id="KW-0998">Cell outer membrane</keyword>
<dbReference type="SUPFAM" id="SSF49464">
    <property type="entry name" value="Carboxypeptidase regulatory domain-like"/>
    <property type="match status" value="1"/>
</dbReference>
<evidence type="ECO:0000256" key="5">
    <source>
        <dbReference type="ARBA" id="ARBA00022729"/>
    </source>
</evidence>
<feature type="chain" id="PRO_5001744366" evidence="12">
    <location>
        <begin position="22"/>
        <end position="786"/>
    </location>
</feature>
<dbReference type="RefSeq" id="WP_035448414.1">
    <property type="nucleotide sequence ID" value="NZ_JNHN01000179.1"/>
</dbReference>
<dbReference type="Pfam" id="PF07715">
    <property type="entry name" value="Plug"/>
    <property type="match status" value="1"/>
</dbReference>
<evidence type="ECO:0000313" key="16">
    <source>
        <dbReference type="Proteomes" id="UP000028013"/>
    </source>
</evidence>
<dbReference type="Pfam" id="PF13715">
    <property type="entry name" value="CarbopepD_reg_2"/>
    <property type="match status" value="1"/>
</dbReference>
<dbReference type="PATRIC" id="fig|1339349.3.peg.3307"/>
<sequence length="786" mass="89077">MRFITGLLFTFICLLPAGSMAQNKVTLSGKVIDQHGTPIAQATIAVENTTSGTYTDDRGKYSLQVAPGKHTFVVSFLGYQTVKQSLDIRQDKKQNFTLQESAVALNSVEVYGKTQTQKVKEGAFAVNALDIKPIVNSLNNLNDLVNRTTGIKVREEGGVGSDFDLSINGLSGNSIRYFLDGMPLDTKGSGVSLANLPINIIDRIEIYKGVVPASLGTDALGGAINIITKQEKKNYLDVSYGIGSFHTHKTDLNTQFVEKGTGLIVRPTVGINYSKNDYRMKNVQMRDESGDNFIYGNPKRFHDGYFSLLAQVEAGFVNKSWADAFFVSASYSKTDKELQTGSVQNKVYGMAERNSDSWNISARYQKYNFILKNMQLNASLSHTWDHSLTVDTAYRKYYWDGGYIVSQRNEIMGKEPSMRHYKRPLTIMRTNLDYQLNTHHSFNLNYHLSRTGNDRFDDLDTSFEPSKDVVTKHILGLSYNQSLLDGKMENVFFIKDYINHPNIRQTDQSSVTGSKDVQGSTTKNYLGYGAGLRYIIVEPLSIKVSYEHSVRLPIARELLGNGTTIYANVALKPENSNNFNASLFGTWHPGNGHTFYYEMSGFFRKVDNYIQTSIAEKEGTMQYTNVPAVHVKGAEGEMRYDWQGRLQLATNVSYQDTRDQQKYKGDGKPSATYNNRVPNRPWLFGSVEAYYTFRNIALPESRLRLGCTYQWVHWYFLTWEAYGAYDNKARIPAQHICNADITYSWRRGRYNLALECTNFLDKTAYDNYKLQKPGRAFFAKFRLFIN</sequence>
<evidence type="ECO:0000313" key="15">
    <source>
        <dbReference type="EMBL" id="KDS48501.1"/>
    </source>
</evidence>
<evidence type="ECO:0000259" key="14">
    <source>
        <dbReference type="Pfam" id="PF07715"/>
    </source>
</evidence>
<dbReference type="Gene3D" id="2.60.40.1120">
    <property type="entry name" value="Carboxypeptidase-like, regulatory domain"/>
    <property type="match status" value="1"/>
</dbReference>
<dbReference type="AlphaFoldDB" id="A0A078RUW4"/>
<dbReference type="InterPro" id="IPR037066">
    <property type="entry name" value="Plug_dom_sf"/>
</dbReference>
<dbReference type="Gene3D" id="2.170.130.10">
    <property type="entry name" value="TonB-dependent receptor, plug domain"/>
    <property type="match status" value="1"/>
</dbReference>
<proteinExistence type="inferred from homology"/>
<feature type="signal peptide" evidence="12">
    <location>
        <begin position="1"/>
        <end position="21"/>
    </location>
</feature>
<evidence type="ECO:0000256" key="12">
    <source>
        <dbReference type="SAM" id="SignalP"/>
    </source>
</evidence>
<evidence type="ECO:0000256" key="7">
    <source>
        <dbReference type="ARBA" id="ARBA00023136"/>
    </source>
</evidence>
<dbReference type="PANTHER" id="PTHR30069">
    <property type="entry name" value="TONB-DEPENDENT OUTER MEMBRANE RECEPTOR"/>
    <property type="match status" value="1"/>
</dbReference>
<dbReference type="InterPro" id="IPR008969">
    <property type="entry name" value="CarboxyPept-like_regulatory"/>
</dbReference>
<protein>
    <submittedName>
        <fullName evidence="15">TonB-dependent Receptor Plug domain protein</fullName>
    </submittedName>
</protein>
<dbReference type="PANTHER" id="PTHR30069:SF29">
    <property type="entry name" value="HEMOGLOBIN AND HEMOGLOBIN-HAPTOGLOBIN-BINDING PROTEIN 1-RELATED"/>
    <property type="match status" value="1"/>
</dbReference>
<dbReference type="Pfam" id="PF00593">
    <property type="entry name" value="TonB_dep_Rec_b-barrel"/>
    <property type="match status" value="1"/>
</dbReference>
<name>A0A078RUW4_BACUN</name>
<dbReference type="InterPro" id="IPR036942">
    <property type="entry name" value="Beta-barrel_TonB_sf"/>
</dbReference>
<keyword evidence="5 12" id="KW-0732">Signal</keyword>
<evidence type="ECO:0000256" key="3">
    <source>
        <dbReference type="ARBA" id="ARBA00022452"/>
    </source>
</evidence>
<evidence type="ECO:0000256" key="10">
    <source>
        <dbReference type="PROSITE-ProRule" id="PRU01360"/>
    </source>
</evidence>
<comment type="subcellular location">
    <subcellularLocation>
        <location evidence="1 10">Cell outer membrane</location>
        <topology evidence="1 10">Multi-pass membrane protein</topology>
    </subcellularLocation>
</comment>
<dbReference type="InterPro" id="IPR039426">
    <property type="entry name" value="TonB-dep_rcpt-like"/>
</dbReference>
<keyword evidence="2 10" id="KW-0813">Transport</keyword>
<reference evidence="15 16" key="1">
    <citation type="submission" date="2014-04" db="EMBL/GenBank/DDBJ databases">
        <authorList>
            <person name="Sears C."/>
            <person name="Carroll K."/>
            <person name="Sack B.R."/>
            <person name="Qadri F."/>
            <person name="Myers L.L."/>
            <person name="Chung G.-T."/>
            <person name="Escheverria P."/>
            <person name="Fraser C.M."/>
            <person name="Sadzewicz L."/>
            <person name="Shefchek K.A."/>
            <person name="Tallon L."/>
            <person name="Das S.P."/>
            <person name="Daugherty S."/>
            <person name="Mongodin E.F."/>
        </authorList>
    </citation>
    <scope>NUCLEOTIDE SEQUENCE [LARGE SCALE GENOMIC DNA]</scope>
    <source>
        <strain evidence="15 16">3978 T3 ii</strain>
    </source>
</reference>
<dbReference type="Proteomes" id="UP000028013">
    <property type="component" value="Unassembled WGS sequence"/>
</dbReference>
<feature type="domain" description="TonB-dependent receptor plug" evidence="14">
    <location>
        <begin position="134"/>
        <end position="223"/>
    </location>
</feature>
<dbReference type="InterPro" id="IPR012910">
    <property type="entry name" value="Plug_dom"/>
</dbReference>
<evidence type="ECO:0000256" key="8">
    <source>
        <dbReference type="ARBA" id="ARBA00023170"/>
    </source>
</evidence>
<keyword evidence="3 10" id="KW-1134">Transmembrane beta strand</keyword>
<evidence type="ECO:0000259" key="13">
    <source>
        <dbReference type="Pfam" id="PF00593"/>
    </source>
</evidence>
<feature type="domain" description="TonB-dependent receptor-like beta-barrel" evidence="13">
    <location>
        <begin position="356"/>
        <end position="758"/>
    </location>
</feature>
<dbReference type="GO" id="GO:0044718">
    <property type="term" value="P:siderophore transmembrane transport"/>
    <property type="evidence" value="ECO:0007669"/>
    <property type="project" value="TreeGrafter"/>
</dbReference>
<keyword evidence="7 10" id="KW-0472">Membrane</keyword>
<organism evidence="15 16">
    <name type="scientific">Bacteroides uniformis str. 3978 T3 ii</name>
    <dbReference type="NCBI Taxonomy" id="1339349"/>
    <lineage>
        <taxon>Bacteria</taxon>
        <taxon>Pseudomonadati</taxon>
        <taxon>Bacteroidota</taxon>
        <taxon>Bacteroidia</taxon>
        <taxon>Bacteroidales</taxon>
        <taxon>Bacteroidaceae</taxon>
        <taxon>Bacteroides</taxon>
    </lineage>
</organism>
<dbReference type="InterPro" id="IPR000531">
    <property type="entry name" value="Beta-barrel_TonB"/>
</dbReference>
<dbReference type="Gene3D" id="2.40.170.20">
    <property type="entry name" value="TonB-dependent receptor, beta-barrel domain"/>
    <property type="match status" value="1"/>
</dbReference>
<evidence type="ECO:0000256" key="2">
    <source>
        <dbReference type="ARBA" id="ARBA00022448"/>
    </source>
</evidence>
<dbReference type="SUPFAM" id="SSF56935">
    <property type="entry name" value="Porins"/>
    <property type="match status" value="1"/>
</dbReference>
<evidence type="ECO:0000256" key="11">
    <source>
        <dbReference type="RuleBase" id="RU003357"/>
    </source>
</evidence>
<evidence type="ECO:0000256" key="6">
    <source>
        <dbReference type="ARBA" id="ARBA00023077"/>
    </source>
</evidence>
<evidence type="ECO:0000256" key="9">
    <source>
        <dbReference type="ARBA" id="ARBA00023237"/>
    </source>
</evidence>
<comment type="similarity">
    <text evidence="10 11">Belongs to the TonB-dependent receptor family.</text>
</comment>
<comment type="caution">
    <text evidence="15">The sequence shown here is derived from an EMBL/GenBank/DDBJ whole genome shotgun (WGS) entry which is preliminary data.</text>
</comment>
<dbReference type="GO" id="GO:0009279">
    <property type="term" value="C:cell outer membrane"/>
    <property type="evidence" value="ECO:0007669"/>
    <property type="project" value="UniProtKB-SubCell"/>
</dbReference>
<dbReference type="EMBL" id="JNHN01000179">
    <property type="protein sequence ID" value="KDS48501.1"/>
    <property type="molecule type" value="Genomic_DNA"/>
</dbReference>
<gene>
    <name evidence="15" type="ORF">M094_2186</name>
</gene>
<evidence type="ECO:0000256" key="1">
    <source>
        <dbReference type="ARBA" id="ARBA00004571"/>
    </source>
</evidence>
<keyword evidence="4 10" id="KW-0812">Transmembrane</keyword>
<accession>A0A078RUW4</accession>
<keyword evidence="8 15" id="KW-0675">Receptor</keyword>